<feature type="transmembrane region" description="Helical" evidence="1">
    <location>
        <begin position="350"/>
        <end position="373"/>
    </location>
</feature>
<protein>
    <submittedName>
        <fullName evidence="2">ABC-2 type transport system permease protein</fullName>
    </submittedName>
</protein>
<dbReference type="PIRSF" id="PIRSF037259">
    <property type="entry name" value="EcsB_ABC"/>
    <property type="match status" value="1"/>
</dbReference>
<dbReference type="GO" id="GO:0016020">
    <property type="term" value="C:membrane"/>
    <property type="evidence" value="ECO:0007669"/>
    <property type="project" value="InterPro"/>
</dbReference>
<keyword evidence="1" id="KW-0472">Membrane</keyword>
<dbReference type="InterPro" id="IPR010288">
    <property type="entry name" value="EcsB_ABC"/>
</dbReference>
<evidence type="ECO:0000256" key="1">
    <source>
        <dbReference type="SAM" id="Phobius"/>
    </source>
</evidence>
<accession>A0A1H0A495</accession>
<name>A0A1H0A495_9BACI</name>
<dbReference type="EMBL" id="FNIG01000003">
    <property type="protein sequence ID" value="SDN28368.1"/>
    <property type="molecule type" value="Genomic_DNA"/>
</dbReference>
<dbReference type="Proteomes" id="UP000199334">
    <property type="component" value="Unassembled WGS sequence"/>
</dbReference>
<keyword evidence="3" id="KW-1185">Reference proteome</keyword>
<feature type="transmembrane region" description="Helical" evidence="1">
    <location>
        <begin position="135"/>
        <end position="156"/>
    </location>
</feature>
<keyword evidence="1" id="KW-1133">Transmembrane helix</keyword>
<proteinExistence type="predicted"/>
<feature type="transmembrane region" description="Helical" evidence="1">
    <location>
        <begin position="379"/>
        <end position="398"/>
    </location>
</feature>
<feature type="transmembrane region" description="Helical" evidence="1">
    <location>
        <begin position="102"/>
        <end position="123"/>
    </location>
</feature>
<gene>
    <name evidence="2" type="ORF">SAMN05216498_1950</name>
</gene>
<feature type="transmembrane region" description="Helical" evidence="1">
    <location>
        <begin position="285"/>
        <end position="304"/>
    </location>
</feature>
<reference evidence="2 3" key="1">
    <citation type="submission" date="2016-10" db="EMBL/GenBank/DDBJ databases">
        <authorList>
            <person name="de Groot N.N."/>
        </authorList>
    </citation>
    <scope>NUCLEOTIDE SEQUENCE [LARGE SCALE GENOMIC DNA]</scope>
    <source>
        <strain evidence="2 3">CGMCC 1.3442</strain>
    </source>
</reference>
<dbReference type="OrthoDB" id="2447941at2"/>
<keyword evidence="1" id="KW-0812">Transmembrane</keyword>
<dbReference type="AlphaFoldDB" id="A0A1H0A495"/>
<feature type="transmembrane region" description="Helical" evidence="1">
    <location>
        <begin position="60"/>
        <end position="79"/>
    </location>
</feature>
<feature type="transmembrane region" description="Helical" evidence="1">
    <location>
        <begin position="310"/>
        <end position="329"/>
    </location>
</feature>
<dbReference type="Pfam" id="PF05975">
    <property type="entry name" value="EcsB"/>
    <property type="match status" value="1"/>
</dbReference>
<feature type="transmembrane region" description="Helical" evidence="1">
    <location>
        <begin position="21"/>
        <end position="45"/>
    </location>
</feature>
<organism evidence="2 3">
    <name type="scientific">Tenuibacillus multivorans</name>
    <dbReference type="NCBI Taxonomy" id="237069"/>
    <lineage>
        <taxon>Bacteria</taxon>
        <taxon>Bacillati</taxon>
        <taxon>Bacillota</taxon>
        <taxon>Bacilli</taxon>
        <taxon>Bacillales</taxon>
        <taxon>Bacillaceae</taxon>
        <taxon>Tenuibacillus</taxon>
    </lineage>
</organism>
<dbReference type="RefSeq" id="WP_093856402.1">
    <property type="nucleotide sequence ID" value="NZ_BJVZ01000024.1"/>
</dbReference>
<sequence length="408" mass="48088">MDTNQLWKERFSHHVKMMSRYLRLMFNDHLAFALIFFVAAGAYFYQQWLEQVPDTLPVDWIMAVILGLLLTHSPVRTFFKEADTVFLLSVENRLTPYIRKSISYSLVTQAYWLAIFLFVFSPLYLKIYNQIDPQFLFVILGSLIVIKIGNLLAVWFLEKTRDTRLHQLDLVVRLIINVMLVFFLVNDELLLAFIAAVLIVGVAFLNYWNIYQKYSLPWDVLIEKEEARLQFFYRIANLSTDVPDLKHKPKKRHTLVRMATNPIKFQQQSTFIYLYLITFIRSGDYFGMYLRLMGLAIFFIFWVPLLWGKIVFALLFLFVTGFQFITIYNHHKTIDWIQLYPVTSKIRKKAVHQLILLLMMVMVAILSVMFLFATDYVGAIIYAGVGLVFTLLFENVYVKSRIEKMSLN</sequence>
<feature type="transmembrane region" description="Helical" evidence="1">
    <location>
        <begin position="191"/>
        <end position="208"/>
    </location>
</feature>
<dbReference type="STRING" id="237069.SAMN05216498_1950"/>
<evidence type="ECO:0000313" key="3">
    <source>
        <dbReference type="Proteomes" id="UP000199334"/>
    </source>
</evidence>
<evidence type="ECO:0000313" key="2">
    <source>
        <dbReference type="EMBL" id="SDN28368.1"/>
    </source>
</evidence>
<feature type="transmembrane region" description="Helical" evidence="1">
    <location>
        <begin position="168"/>
        <end position="185"/>
    </location>
</feature>